<reference evidence="2" key="1">
    <citation type="submission" date="2022-01" db="EMBL/GenBank/DDBJ databases">
        <title>Antribacter sp. nov., isolated from Guizhou of China.</title>
        <authorList>
            <person name="Chengliang C."/>
            <person name="Ya Z."/>
        </authorList>
    </citation>
    <scope>NUCLEOTIDE SEQUENCE</scope>
    <source>
        <strain evidence="2">KLBMP 9083</strain>
    </source>
</reference>
<dbReference type="SUPFAM" id="SSF46689">
    <property type="entry name" value="Homeodomain-like"/>
    <property type="match status" value="1"/>
</dbReference>
<protein>
    <submittedName>
        <fullName evidence="2">MurR/RpiR family transcriptional regulator</fullName>
    </submittedName>
</protein>
<dbReference type="GO" id="GO:0003700">
    <property type="term" value="F:DNA-binding transcription factor activity"/>
    <property type="evidence" value="ECO:0007669"/>
    <property type="project" value="InterPro"/>
</dbReference>
<dbReference type="Proteomes" id="UP001165405">
    <property type="component" value="Unassembled WGS sequence"/>
</dbReference>
<dbReference type="InterPro" id="IPR000281">
    <property type="entry name" value="HTH_RpiR"/>
</dbReference>
<dbReference type="AlphaFoldDB" id="A0AA41QHG3"/>
<evidence type="ECO:0000313" key="2">
    <source>
        <dbReference type="EMBL" id="MCF4123550.1"/>
    </source>
</evidence>
<dbReference type="InterPro" id="IPR009057">
    <property type="entry name" value="Homeodomain-like_sf"/>
</dbReference>
<dbReference type="Pfam" id="PF01380">
    <property type="entry name" value="SIS"/>
    <property type="match status" value="1"/>
</dbReference>
<dbReference type="GO" id="GO:1901135">
    <property type="term" value="P:carbohydrate derivative metabolic process"/>
    <property type="evidence" value="ECO:0007669"/>
    <property type="project" value="InterPro"/>
</dbReference>
<dbReference type="InterPro" id="IPR036388">
    <property type="entry name" value="WH-like_DNA-bd_sf"/>
</dbReference>
<dbReference type="PANTHER" id="PTHR30514:SF18">
    <property type="entry name" value="RPIR-FAMILY TRANSCRIPTIONAL REGULATOR"/>
    <property type="match status" value="1"/>
</dbReference>
<dbReference type="Pfam" id="PF01418">
    <property type="entry name" value="HTH_6"/>
    <property type="match status" value="1"/>
</dbReference>
<sequence length="273" mass="29510">MTPLEDRIADRYADLSPQERRAADTLLDHMGDLATYRATELATLAGVSKATMSRLFRRLGYEDFEGLREHLRMQRGRGLPVAVEPAPGLRERLEQEVANLQRAYGTLSEALLDDVAGALADARQVVVVGRRGSHAAAVELRRNLAQARGGVVFAPSPGQSLAEDLVGLGQSDVVVMLSFRRHATGVVAAVEQLLADGVRVLLLADPTLRVLSGRVTWWVECPVGYDGAFDSHAVPMSLVAALSDAVLARVPAGEERIEAIDRAYAALHEIEES</sequence>
<comment type="caution">
    <text evidence="2">The sequence shown here is derived from an EMBL/GenBank/DDBJ whole genome shotgun (WGS) entry which is preliminary data.</text>
</comment>
<organism evidence="2 3">
    <name type="scientific">Antribacter soli</name>
    <dbReference type="NCBI Taxonomy" id="2910976"/>
    <lineage>
        <taxon>Bacteria</taxon>
        <taxon>Bacillati</taxon>
        <taxon>Actinomycetota</taxon>
        <taxon>Actinomycetes</taxon>
        <taxon>Micrococcales</taxon>
        <taxon>Promicromonosporaceae</taxon>
        <taxon>Antribacter</taxon>
    </lineage>
</organism>
<dbReference type="RefSeq" id="WP_236091302.1">
    <property type="nucleotide sequence ID" value="NZ_JAKGSG010000063.1"/>
</dbReference>
<dbReference type="EMBL" id="JAKGSG010000063">
    <property type="protein sequence ID" value="MCF4123550.1"/>
    <property type="molecule type" value="Genomic_DNA"/>
</dbReference>
<dbReference type="PROSITE" id="PS51071">
    <property type="entry name" value="HTH_RPIR"/>
    <property type="match status" value="1"/>
</dbReference>
<keyword evidence="3" id="KW-1185">Reference proteome</keyword>
<feature type="domain" description="HTH rpiR-type" evidence="1">
    <location>
        <begin position="2"/>
        <end position="78"/>
    </location>
</feature>
<gene>
    <name evidence="2" type="ORF">L1785_21510</name>
</gene>
<dbReference type="InterPro" id="IPR001347">
    <property type="entry name" value="SIS_dom"/>
</dbReference>
<accession>A0AA41QHG3</accession>
<proteinExistence type="predicted"/>
<dbReference type="InterPro" id="IPR047640">
    <property type="entry name" value="RpiR-like"/>
</dbReference>
<name>A0AA41QHG3_9MICO</name>
<dbReference type="InterPro" id="IPR046348">
    <property type="entry name" value="SIS_dom_sf"/>
</dbReference>
<dbReference type="GO" id="GO:0097367">
    <property type="term" value="F:carbohydrate derivative binding"/>
    <property type="evidence" value="ECO:0007669"/>
    <property type="project" value="InterPro"/>
</dbReference>
<dbReference type="Gene3D" id="3.40.50.10490">
    <property type="entry name" value="Glucose-6-phosphate isomerase like protein, domain 1"/>
    <property type="match status" value="1"/>
</dbReference>
<evidence type="ECO:0000259" key="1">
    <source>
        <dbReference type="PROSITE" id="PS51071"/>
    </source>
</evidence>
<dbReference type="GO" id="GO:0003677">
    <property type="term" value="F:DNA binding"/>
    <property type="evidence" value="ECO:0007669"/>
    <property type="project" value="InterPro"/>
</dbReference>
<evidence type="ECO:0000313" key="3">
    <source>
        <dbReference type="Proteomes" id="UP001165405"/>
    </source>
</evidence>
<dbReference type="PANTHER" id="PTHR30514">
    <property type="entry name" value="GLUCOKINASE"/>
    <property type="match status" value="1"/>
</dbReference>
<dbReference type="Gene3D" id="1.10.10.10">
    <property type="entry name" value="Winged helix-like DNA-binding domain superfamily/Winged helix DNA-binding domain"/>
    <property type="match status" value="1"/>
</dbReference>
<dbReference type="SUPFAM" id="SSF53697">
    <property type="entry name" value="SIS domain"/>
    <property type="match status" value="1"/>
</dbReference>